<evidence type="ECO:0000259" key="4">
    <source>
        <dbReference type="Pfam" id="PF00465"/>
    </source>
</evidence>
<keyword evidence="3" id="KW-0520">NAD</keyword>
<reference evidence="6" key="1">
    <citation type="journal article" date="2021" name="Proc. Natl. Acad. Sci. U.S.A.">
        <title>Global biogeography of chemosynthetic symbionts reveals both localized and globally distributed symbiont groups. .</title>
        <authorList>
            <person name="Osvatic J.T."/>
            <person name="Wilkins L.G.E."/>
            <person name="Leibrecht L."/>
            <person name="Leray M."/>
            <person name="Zauner S."/>
            <person name="Polzin J."/>
            <person name="Camacho Y."/>
            <person name="Gros O."/>
            <person name="van Gils J.A."/>
            <person name="Eisen J.A."/>
            <person name="Petersen J.M."/>
            <person name="Yuen B."/>
        </authorList>
    </citation>
    <scope>NUCLEOTIDE SEQUENCE</scope>
    <source>
        <strain evidence="6">MAGclacostrist055</strain>
    </source>
</reference>
<dbReference type="CDD" id="cd08177">
    <property type="entry name" value="MAR"/>
    <property type="match status" value="1"/>
</dbReference>
<evidence type="ECO:0000259" key="5">
    <source>
        <dbReference type="Pfam" id="PF25137"/>
    </source>
</evidence>
<organism evidence="6 7">
    <name type="scientific">Candidatus Thiodiazotropha taylori</name>
    <dbReference type="NCBI Taxonomy" id="2792791"/>
    <lineage>
        <taxon>Bacteria</taxon>
        <taxon>Pseudomonadati</taxon>
        <taxon>Pseudomonadota</taxon>
        <taxon>Gammaproteobacteria</taxon>
        <taxon>Chromatiales</taxon>
        <taxon>Sedimenticolaceae</taxon>
        <taxon>Candidatus Thiodiazotropha</taxon>
    </lineage>
</organism>
<dbReference type="GO" id="GO:0004022">
    <property type="term" value="F:alcohol dehydrogenase (NAD+) activity"/>
    <property type="evidence" value="ECO:0007669"/>
    <property type="project" value="TreeGrafter"/>
</dbReference>
<dbReference type="Proteomes" id="UP000886674">
    <property type="component" value="Unassembled WGS sequence"/>
</dbReference>
<dbReference type="Pfam" id="PF00465">
    <property type="entry name" value="Fe-ADH"/>
    <property type="match status" value="1"/>
</dbReference>
<protein>
    <submittedName>
        <fullName evidence="6">Maleylacetate reductase</fullName>
    </submittedName>
</protein>
<gene>
    <name evidence="6" type="ORF">JAY77_18830</name>
</gene>
<name>A0A9E4NN43_9GAMM</name>
<comment type="caution">
    <text evidence="6">The sequence shown here is derived from an EMBL/GenBank/DDBJ whole genome shotgun (WGS) entry which is preliminary data.</text>
</comment>
<feature type="domain" description="Alcohol dehydrogenase iron-type/glycerol dehydrogenase GldA" evidence="4">
    <location>
        <begin position="10"/>
        <end position="153"/>
    </location>
</feature>
<feature type="domain" description="Fe-containing alcohol dehydrogenase-like C-terminal" evidence="5">
    <location>
        <begin position="165"/>
        <end position="346"/>
    </location>
</feature>
<sequence length="358" mass="37762">MNPFIYNAQPGRVIFGAGSFSQIRDEAVSMGVSRVLVLCTQQQRNLADQAVEYLGERAVGIHDKAVMHVPVESAQDGVDRAREMGADACLAVGGGSTIGLGKAIALETGLPLIVVATTYSGSEMTPIWGLTENGVKKTGRDPRVLPRAVIYDPQLTIGLPVGISAASGMNAIAHAVEALYAENANPVISLMAEEGIRALAESLPRVVASPSDIDARGMALYGSWLCGTCLGSVGMALHHKLCHTLGGSFDLPHAEVHTVIIPHATAYNRDAAPEAMMRIARALNADDAALGLYELAQSIGAPMSLQAIGMREADINEAADIASRNPYYNPKPVTRDGIRTLLENAYRGLSPSVPSIKD</sequence>
<dbReference type="AlphaFoldDB" id="A0A9E4NN43"/>
<evidence type="ECO:0000256" key="3">
    <source>
        <dbReference type="ARBA" id="ARBA00023027"/>
    </source>
</evidence>
<dbReference type="FunFam" id="3.40.50.1970:FF:000015">
    <property type="entry name" value="Maleylacetate reductase 1"/>
    <property type="match status" value="1"/>
</dbReference>
<keyword evidence="2" id="KW-0560">Oxidoreductase</keyword>
<evidence type="ECO:0000313" key="7">
    <source>
        <dbReference type="Proteomes" id="UP000886674"/>
    </source>
</evidence>
<dbReference type="InterPro" id="IPR039697">
    <property type="entry name" value="Alcohol_dehydrogenase_Fe"/>
</dbReference>
<evidence type="ECO:0000313" key="6">
    <source>
        <dbReference type="EMBL" id="MCG7980190.1"/>
    </source>
</evidence>
<evidence type="ECO:0000256" key="2">
    <source>
        <dbReference type="ARBA" id="ARBA00023002"/>
    </source>
</evidence>
<dbReference type="InterPro" id="IPR056798">
    <property type="entry name" value="ADH_Fe_C"/>
</dbReference>
<dbReference type="PANTHER" id="PTHR11496">
    <property type="entry name" value="ALCOHOL DEHYDROGENASE"/>
    <property type="match status" value="1"/>
</dbReference>
<proteinExistence type="inferred from homology"/>
<dbReference type="Gene3D" id="1.20.1090.10">
    <property type="entry name" value="Dehydroquinate synthase-like - alpha domain"/>
    <property type="match status" value="1"/>
</dbReference>
<evidence type="ECO:0000256" key="1">
    <source>
        <dbReference type="ARBA" id="ARBA00007358"/>
    </source>
</evidence>
<comment type="similarity">
    <text evidence="1">Belongs to the iron-containing alcohol dehydrogenase family.</text>
</comment>
<dbReference type="SUPFAM" id="SSF56796">
    <property type="entry name" value="Dehydroquinate synthase-like"/>
    <property type="match status" value="1"/>
</dbReference>
<dbReference type="InterPro" id="IPR034786">
    <property type="entry name" value="MAR"/>
</dbReference>
<dbReference type="Gene3D" id="3.40.50.1970">
    <property type="match status" value="1"/>
</dbReference>
<dbReference type="EMBL" id="JAEPCR010000108">
    <property type="protein sequence ID" value="MCG7980190.1"/>
    <property type="molecule type" value="Genomic_DNA"/>
</dbReference>
<dbReference type="Pfam" id="PF25137">
    <property type="entry name" value="ADH_Fe_C"/>
    <property type="match status" value="1"/>
</dbReference>
<accession>A0A9E4NN43</accession>
<dbReference type="GO" id="GO:0046872">
    <property type="term" value="F:metal ion binding"/>
    <property type="evidence" value="ECO:0007669"/>
    <property type="project" value="InterPro"/>
</dbReference>
<dbReference type="PANTHER" id="PTHR11496:SF102">
    <property type="entry name" value="ALCOHOL DEHYDROGENASE 4"/>
    <property type="match status" value="1"/>
</dbReference>
<dbReference type="InterPro" id="IPR001670">
    <property type="entry name" value="ADH_Fe/GldA"/>
</dbReference>
<dbReference type="GO" id="GO:0018506">
    <property type="term" value="F:maleylacetate reductase activity"/>
    <property type="evidence" value="ECO:0007669"/>
    <property type="project" value="InterPro"/>
</dbReference>